<sequence>MSYTYLNASEIGPRLQGATPGSDEFNSAMAELMAAYAECGIEVHSTGFSSALGKTISIQTAPDVESATRCQVMVSQAGIVQNLVSGPYTSLEDMLALQS</sequence>
<evidence type="ECO:0000313" key="1">
    <source>
        <dbReference type="EMBL" id="SVA65207.1"/>
    </source>
</evidence>
<protein>
    <submittedName>
        <fullName evidence="1">Uncharacterized protein</fullName>
    </submittedName>
</protein>
<dbReference type="AlphaFoldDB" id="A0A381XLY0"/>
<gene>
    <name evidence="1" type="ORF">METZ01_LOCUS118061</name>
    <name evidence="2" type="ORF">METZ01_LOCUS254574</name>
</gene>
<name>A0A381XLY0_9ZZZZ</name>
<evidence type="ECO:0000313" key="2">
    <source>
        <dbReference type="EMBL" id="SVC01720.1"/>
    </source>
</evidence>
<accession>A0A381XLY0</accession>
<dbReference type="EMBL" id="UINC01068822">
    <property type="protein sequence ID" value="SVC01720.1"/>
    <property type="molecule type" value="Genomic_DNA"/>
</dbReference>
<proteinExistence type="predicted"/>
<organism evidence="1">
    <name type="scientific">marine metagenome</name>
    <dbReference type="NCBI Taxonomy" id="408172"/>
    <lineage>
        <taxon>unclassified sequences</taxon>
        <taxon>metagenomes</taxon>
        <taxon>ecological metagenomes</taxon>
    </lineage>
</organism>
<reference evidence="1" key="1">
    <citation type="submission" date="2018-05" db="EMBL/GenBank/DDBJ databases">
        <authorList>
            <person name="Lanie J.A."/>
            <person name="Ng W.-L."/>
            <person name="Kazmierczak K.M."/>
            <person name="Andrzejewski T.M."/>
            <person name="Davidsen T.M."/>
            <person name="Wayne K.J."/>
            <person name="Tettelin H."/>
            <person name="Glass J.I."/>
            <person name="Rusch D."/>
            <person name="Podicherti R."/>
            <person name="Tsui H.-C.T."/>
            <person name="Winkler M.E."/>
        </authorList>
    </citation>
    <scope>NUCLEOTIDE SEQUENCE</scope>
</reference>
<dbReference type="EMBL" id="UINC01015497">
    <property type="protein sequence ID" value="SVA65207.1"/>
    <property type="molecule type" value="Genomic_DNA"/>
</dbReference>